<organism evidence="1 2">
    <name type="scientific">Meloidogyne enterolobii</name>
    <name type="common">Root-knot nematode worm</name>
    <name type="synonym">Meloidogyne mayaguensis</name>
    <dbReference type="NCBI Taxonomy" id="390850"/>
    <lineage>
        <taxon>Eukaryota</taxon>
        <taxon>Metazoa</taxon>
        <taxon>Ecdysozoa</taxon>
        <taxon>Nematoda</taxon>
        <taxon>Chromadorea</taxon>
        <taxon>Rhabditida</taxon>
        <taxon>Tylenchina</taxon>
        <taxon>Tylenchomorpha</taxon>
        <taxon>Tylenchoidea</taxon>
        <taxon>Meloidogynidae</taxon>
        <taxon>Meloidogyninae</taxon>
        <taxon>Meloidogyne</taxon>
    </lineage>
</organism>
<sequence length="101" mass="11709">MNICITPMMQNIKQISYTIYIVDKGERKFVGTQEFGVNCKTQHFTLSEKTLNFHFIVTWSEPLFFGRDDVLYESNFIIDSKSIPNSNIVLNLEGAPRKKLD</sequence>
<accession>A0A6V7WLL0</accession>
<name>A0A6V7WLL0_MELEN</name>
<dbReference type="EMBL" id="CAJEWN010000660">
    <property type="protein sequence ID" value="CAD2187887.1"/>
    <property type="molecule type" value="Genomic_DNA"/>
</dbReference>
<proteinExistence type="predicted"/>
<dbReference type="Proteomes" id="UP000580250">
    <property type="component" value="Unassembled WGS sequence"/>
</dbReference>
<comment type="caution">
    <text evidence="1">The sequence shown here is derived from an EMBL/GenBank/DDBJ whole genome shotgun (WGS) entry which is preliminary data.</text>
</comment>
<dbReference type="AlphaFoldDB" id="A0A6V7WLL0"/>
<reference evidence="1 2" key="1">
    <citation type="submission" date="2020-08" db="EMBL/GenBank/DDBJ databases">
        <authorList>
            <person name="Koutsovoulos G."/>
            <person name="Danchin GJ E."/>
        </authorList>
    </citation>
    <scope>NUCLEOTIDE SEQUENCE [LARGE SCALE GENOMIC DNA]</scope>
</reference>
<gene>
    <name evidence="1" type="ORF">MENT_LOCUS40500</name>
</gene>
<evidence type="ECO:0000313" key="2">
    <source>
        <dbReference type="Proteomes" id="UP000580250"/>
    </source>
</evidence>
<protein>
    <submittedName>
        <fullName evidence="1">Uncharacterized protein</fullName>
    </submittedName>
</protein>
<evidence type="ECO:0000313" key="1">
    <source>
        <dbReference type="EMBL" id="CAD2187887.1"/>
    </source>
</evidence>